<dbReference type="Proteomes" id="UP000293995">
    <property type="component" value="Chromosome"/>
</dbReference>
<evidence type="ECO:0000313" key="3">
    <source>
        <dbReference type="Proteomes" id="UP000293995"/>
    </source>
</evidence>
<protein>
    <submittedName>
        <fullName evidence="2">Alpha/beta fold hydrolase</fullName>
    </submittedName>
</protein>
<dbReference type="Gene3D" id="3.40.50.1820">
    <property type="entry name" value="alpha/beta hydrolase"/>
    <property type="match status" value="1"/>
</dbReference>
<accession>A0A4P6EDK4</accession>
<evidence type="ECO:0000259" key="1">
    <source>
        <dbReference type="Pfam" id="PF12697"/>
    </source>
</evidence>
<dbReference type="Pfam" id="PF12697">
    <property type="entry name" value="Abhydrolase_6"/>
    <property type="match status" value="1"/>
</dbReference>
<dbReference type="AlphaFoldDB" id="A0A4P6EDK4"/>
<dbReference type="PANTHER" id="PTHR37017:SF11">
    <property type="entry name" value="ESTERASE_LIPASE_THIOESTERASE DOMAIN-CONTAINING PROTEIN"/>
    <property type="match status" value="1"/>
</dbReference>
<reference evidence="2 3" key="1">
    <citation type="submission" date="2019-01" db="EMBL/GenBank/DDBJ databases">
        <title>Genome sequencing of strain DFW100M-13.</title>
        <authorList>
            <person name="Heo J."/>
            <person name="Kim S.-J."/>
            <person name="Kim J.-S."/>
            <person name="Hong S.-B."/>
            <person name="Kwon S.-W."/>
        </authorList>
    </citation>
    <scope>NUCLEOTIDE SEQUENCE [LARGE SCALE GENOMIC DNA]</scope>
    <source>
        <strain evidence="2 3">DFW100M-13</strain>
    </source>
</reference>
<name>A0A4P6EDK4_9MICO</name>
<dbReference type="SUPFAM" id="SSF53474">
    <property type="entry name" value="alpha/beta-Hydrolases"/>
    <property type="match status" value="1"/>
</dbReference>
<feature type="domain" description="AB hydrolase-1" evidence="1">
    <location>
        <begin position="5"/>
        <end position="221"/>
    </location>
</feature>
<dbReference type="KEGG" id="mprt:ET475_10350"/>
<dbReference type="OrthoDB" id="9773549at2"/>
<sequence>MATFILVPGAWHGSWAFEAVTPLLEAAGHTVHALTLTGLGPDHDATTAARANLDTHADDVVGVLETAGIAEATLVGHSYGGMVISAAADRAAERVSRLVYLDAYVPRDGDSCWSLTTNAYRQSFIDGAAELGYAVRPPFRATRGGEARRRPHPLASLVQRIRLTGAADGIARRDFIFCSGWQDETPFASLRARLGADPNWRVRDIPTGHNAMREDPDAVAELLIDRPR</sequence>
<dbReference type="InterPro" id="IPR000073">
    <property type="entry name" value="AB_hydrolase_1"/>
</dbReference>
<evidence type="ECO:0000313" key="2">
    <source>
        <dbReference type="EMBL" id="QAY60345.1"/>
    </source>
</evidence>
<dbReference type="InterPro" id="IPR029058">
    <property type="entry name" value="AB_hydrolase_fold"/>
</dbReference>
<keyword evidence="3" id="KW-1185">Reference proteome</keyword>
<organism evidence="2 3">
    <name type="scientific">Microbacterium protaetiae</name>
    <dbReference type="NCBI Taxonomy" id="2509458"/>
    <lineage>
        <taxon>Bacteria</taxon>
        <taxon>Bacillati</taxon>
        <taxon>Actinomycetota</taxon>
        <taxon>Actinomycetes</taxon>
        <taxon>Micrococcales</taxon>
        <taxon>Microbacteriaceae</taxon>
        <taxon>Microbacterium</taxon>
    </lineage>
</organism>
<gene>
    <name evidence="2" type="ORF">ET475_10350</name>
</gene>
<dbReference type="GO" id="GO:0016787">
    <property type="term" value="F:hydrolase activity"/>
    <property type="evidence" value="ECO:0007669"/>
    <property type="project" value="UniProtKB-KW"/>
</dbReference>
<dbReference type="RefSeq" id="WP_129389553.1">
    <property type="nucleotide sequence ID" value="NZ_CP035494.1"/>
</dbReference>
<dbReference type="PANTHER" id="PTHR37017">
    <property type="entry name" value="AB HYDROLASE-1 DOMAIN-CONTAINING PROTEIN-RELATED"/>
    <property type="match status" value="1"/>
</dbReference>
<keyword evidence="2" id="KW-0378">Hydrolase</keyword>
<dbReference type="EMBL" id="CP035494">
    <property type="protein sequence ID" value="QAY60345.1"/>
    <property type="molecule type" value="Genomic_DNA"/>
</dbReference>
<dbReference type="InterPro" id="IPR052897">
    <property type="entry name" value="Sec-Metab_Biosynth_Hydrolase"/>
</dbReference>
<proteinExistence type="predicted"/>